<name>A0A1J8QRB0_9AGAM</name>
<keyword evidence="3" id="KW-1185">Reference proteome</keyword>
<feature type="compositionally biased region" description="Low complexity" evidence="1">
    <location>
        <begin position="9"/>
        <end position="30"/>
    </location>
</feature>
<reference evidence="2 3" key="1">
    <citation type="submission" date="2016-03" db="EMBL/GenBank/DDBJ databases">
        <title>Comparative genomics of the ectomycorrhizal sister species Rhizopogon vinicolor and Rhizopogon vesiculosus (Basidiomycota: Boletales) reveals a divergence of the mating type B locus.</title>
        <authorList>
            <person name="Mujic A.B."/>
            <person name="Kuo A."/>
            <person name="Tritt A."/>
            <person name="Lipzen A."/>
            <person name="Chen C."/>
            <person name="Johnson J."/>
            <person name="Sharma A."/>
            <person name="Barry K."/>
            <person name="Grigoriev I.V."/>
            <person name="Spatafora J.W."/>
        </authorList>
    </citation>
    <scope>NUCLEOTIDE SEQUENCE [LARGE SCALE GENOMIC DNA]</scope>
    <source>
        <strain evidence="2 3">AM-OR11-056</strain>
    </source>
</reference>
<evidence type="ECO:0000313" key="3">
    <source>
        <dbReference type="Proteomes" id="UP000183567"/>
    </source>
</evidence>
<feature type="non-terminal residue" evidence="2">
    <location>
        <position position="39"/>
    </location>
</feature>
<organism evidence="2 3">
    <name type="scientific">Rhizopogon vesiculosus</name>
    <dbReference type="NCBI Taxonomy" id="180088"/>
    <lineage>
        <taxon>Eukaryota</taxon>
        <taxon>Fungi</taxon>
        <taxon>Dikarya</taxon>
        <taxon>Basidiomycota</taxon>
        <taxon>Agaricomycotina</taxon>
        <taxon>Agaricomycetes</taxon>
        <taxon>Agaricomycetidae</taxon>
        <taxon>Boletales</taxon>
        <taxon>Suillineae</taxon>
        <taxon>Rhizopogonaceae</taxon>
        <taxon>Rhizopogon</taxon>
    </lineage>
</organism>
<dbReference type="AlphaFoldDB" id="A0A1J8QRB0"/>
<comment type="caution">
    <text evidence="2">The sequence shown here is derived from an EMBL/GenBank/DDBJ whole genome shotgun (WGS) entry which is preliminary data.</text>
</comment>
<dbReference type="Proteomes" id="UP000183567">
    <property type="component" value="Unassembled WGS sequence"/>
</dbReference>
<protein>
    <submittedName>
        <fullName evidence="2">Uncharacterized protein</fullName>
    </submittedName>
</protein>
<gene>
    <name evidence="2" type="ORF">AZE42_08068</name>
</gene>
<feature type="region of interest" description="Disordered" evidence="1">
    <location>
        <begin position="1"/>
        <end position="39"/>
    </location>
</feature>
<sequence length="39" mass="4347">MESVKDWAELVSPSHEPSEPPVENVPLVSESESRSLRLV</sequence>
<proteinExistence type="predicted"/>
<accession>A0A1J8QRB0</accession>
<evidence type="ECO:0000313" key="2">
    <source>
        <dbReference type="EMBL" id="OJA11954.1"/>
    </source>
</evidence>
<evidence type="ECO:0000256" key="1">
    <source>
        <dbReference type="SAM" id="MobiDB-lite"/>
    </source>
</evidence>
<dbReference type="EMBL" id="LVVM01004847">
    <property type="protein sequence ID" value="OJA11954.1"/>
    <property type="molecule type" value="Genomic_DNA"/>
</dbReference>